<dbReference type="Proteomes" id="UP001177120">
    <property type="component" value="Unassembled WGS sequence"/>
</dbReference>
<sequence length="57" mass="6537">MHRCSCGYEADRDVNAARNVLHRAMGYVPEPGYGQREQNLFQAWTKPSWTDVGCHAR</sequence>
<comment type="caution">
    <text evidence="3">The sequence shown here is derived from an EMBL/GenBank/DDBJ whole genome shotgun (WGS) entry which is preliminary data.</text>
</comment>
<feature type="domain" description="Cas12f1-like TNB" evidence="2">
    <location>
        <begin position="2"/>
        <end position="20"/>
    </location>
</feature>
<protein>
    <submittedName>
        <fullName evidence="3">Transposase</fullName>
    </submittedName>
</protein>
<dbReference type="EMBL" id="JAFHAP010000008">
    <property type="protein sequence ID" value="MBN2909838.1"/>
    <property type="molecule type" value="Genomic_DNA"/>
</dbReference>
<keyword evidence="1" id="KW-0238">DNA-binding</keyword>
<gene>
    <name evidence="3" type="ORF">JQC72_09910</name>
</gene>
<name>A0ABS2WJV4_9BACL</name>
<reference evidence="3" key="1">
    <citation type="journal article" date="2024" name="Int. J. Syst. Evol. Microbiol.">
        <title>Polycladomyces zharkentensis sp. nov., a novel thermophilic cellulose- and starch-degrading member of the Bacillota from a geothermal aquifer in Kazakhstan.</title>
        <authorList>
            <person name="Mashzhan A."/>
            <person name="Kistaubayeva A."/>
            <person name="Javier-Lopez R."/>
            <person name="Bissenova U."/>
            <person name="Bissenbay A."/>
            <person name="Birkeland N.K."/>
        </authorList>
    </citation>
    <scope>NUCLEOTIDE SEQUENCE</scope>
    <source>
        <strain evidence="3">ZKZ2T</strain>
    </source>
</reference>
<proteinExistence type="predicted"/>
<keyword evidence="4" id="KW-1185">Reference proteome</keyword>
<evidence type="ECO:0000313" key="4">
    <source>
        <dbReference type="Proteomes" id="UP001177120"/>
    </source>
</evidence>
<evidence type="ECO:0000259" key="2">
    <source>
        <dbReference type="Pfam" id="PF07282"/>
    </source>
</evidence>
<evidence type="ECO:0000313" key="3">
    <source>
        <dbReference type="EMBL" id="MBN2909838.1"/>
    </source>
</evidence>
<accession>A0ABS2WJV4</accession>
<dbReference type="Pfam" id="PF07282">
    <property type="entry name" value="Cas12f1-like_TNB"/>
    <property type="match status" value="1"/>
</dbReference>
<dbReference type="InterPro" id="IPR010095">
    <property type="entry name" value="Cas12f1-like_TNB"/>
</dbReference>
<evidence type="ECO:0000256" key="1">
    <source>
        <dbReference type="ARBA" id="ARBA00023125"/>
    </source>
</evidence>
<organism evidence="3 4">
    <name type="scientific">Polycladomyces zharkentensis</name>
    <dbReference type="NCBI Taxonomy" id="2807616"/>
    <lineage>
        <taxon>Bacteria</taxon>
        <taxon>Bacillati</taxon>
        <taxon>Bacillota</taxon>
        <taxon>Bacilli</taxon>
        <taxon>Bacillales</taxon>
        <taxon>Thermoactinomycetaceae</taxon>
        <taxon>Polycladomyces</taxon>
    </lineage>
</organism>